<comment type="caution">
    <text evidence="2">The sequence shown here is derived from an EMBL/GenBank/DDBJ whole genome shotgun (WGS) entry which is preliminary data.</text>
</comment>
<evidence type="ECO:0000256" key="1">
    <source>
        <dbReference type="SAM" id="Phobius"/>
    </source>
</evidence>
<organism evidence="2 3">
    <name type="scientific">Streptomyces albireticuli</name>
    <dbReference type="NCBI Taxonomy" id="1940"/>
    <lineage>
        <taxon>Bacteria</taxon>
        <taxon>Bacillati</taxon>
        <taxon>Actinomycetota</taxon>
        <taxon>Actinomycetes</taxon>
        <taxon>Kitasatosporales</taxon>
        <taxon>Streptomycetaceae</taxon>
        <taxon>Streptomyces</taxon>
    </lineage>
</organism>
<evidence type="ECO:0000313" key="3">
    <source>
        <dbReference type="Proteomes" id="UP000218944"/>
    </source>
</evidence>
<dbReference type="AlphaFoldDB" id="A0A2A2DH85"/>
<proteinExistence type="predicted"/>
<keyword evidence="3" id="KW-1185">Reference proteome</keyword>
<feature type="transmembrane region" description="Helical" evidence="1">
    <location>
        <begin position="94"/>
        <end position="113"/>
    </location>
</feature>
<name>A0A2A2DH85_9ACTN</name>
<gene>
    <name evidence="2" type="ORF">CK936_00090</name>
</gene>
<accession>A0A2A2DH85</accession>
<sequence>MNAHVHVLGRLITNLNDYARRMRLAGRLHHARRTLAPAAGAAGTSRFHAAGAVVLAAFTTGGLQEFLKQDALQVGLLIAGLVIVFGSRRKDWSGALTVGGIALVGLAVIGMASKGSAIGDFLSGWFWK</sequence>
<dbReference type="EMBL" id="NSJV01000004">
    <property type="protein sequence ID" value="PAU50895.1"/>
    <property type="molecule type" value="Genomic_DNA"/>
</dbReference>
<dbReference type="RefSeq" id="WP_095578383.1">
    <property type="nucleotide sequence ID" value="NZ_JAJQQQ010000032.1"/>
</dbReference>
<evidence type="ECO:0000313" key="2">
    <source>
        <dbReference type="EMBL" id="PAU50895.1"/>
    </source>
</evidence>
<keyword evidence="1" id="KW-0812">Transmembrane</keyword>
<dbReference type="Proteomes" id="UP000218944">
    <property type="component" value="Unassembled WGS sequence"/>
</dbReference>
<keyword evidence="1" id="KW-1133">Transmembrane helix</keyword>
<protein>
    <submittedName>
        <fullName evidence="2">Uncharacterized protein</fullName>
    </submittedName>
</protein>
<keyword evidence="1" id="KW-0472">Membrane</keyword>
<reference evidence="2 3" key="1">
    <citation type="submission" date="2017-08" db="EMBL/GenBank/DDBJ databases">
        <title>Genome sequence of Streptomyces albireticuli NRRL B-1670.</title>
        <authorList>
            <person name="Graham D.E."/>
            <person name="Mahan K.M."/>
            <person name="Klingeman D.M."/>
            <person name="Hettich R.L."/>
            <person name="Parry R.J."/>
            <person name="Spain J.C."/>
        </authorList>
    </citation>
    <scope>NUCLEOTIDE SEQUENCE [LARGE SCALE GENOMIC DNA]</scope>
    <source>
        <strain evidence="2 3">NRRL B-1670</strain>
    </source>
</reference>